<dbReference type="Pfam" id="PF03692">
    <property type="entry name" value="CxxCxxCC"/>
    <property type="match status" value="1"/>
</dbReference>
<dbReference type="PANTHER" id="PTHR35866:SF1">
    <property type="entry name" value="YKGJ FAMILY CYSTEINE CLUSTER PROTEIN"/>
    <property type="match status" value="1"/>
</dbReference>
<evidence type="ECO:0008006" key="2">
    <source>
        <dbReference type="Google" id="ProtNLM"/>
    </source>
</evidence>
<dbReference type="InterPro" id="IPR005358">
    <property type="entry name" value="Puta_zinc/iron-chelating_dom"/>
</dbReference>
<gene>
    <name evidence="1" type="ORF">MNB_SV-14-631</name>
</gene>
<protein>
    <recommendedName>
        <fullName evidence="2">YkgJ family cysteine cluster protein</fullName>
    </recommendedName>
</protein>
<dbReference type="EMBL" id="FPHN01000073">
    <property type="protein sequence ID" value="SFV57152.1"/>
    <property type="molecule type" value="Genomic_DNA"/>
</dbReference>
<reference evidence="1" key="1">
    <citation type="submission" date="2016-10" db="EMBL/GenBank/DDBJ databases">
        <authorList>
            <person name="de Groot N.N."/>
        </authorList>
    </citation>
    <scope>NUCLEOTIDE SEQUENCE</scope>
</reference>
<dbReference type="AlphaFoldDB" id="A0A1W1BUM9"/>
<name>A0A1W1BUM9_9ZZZZ</name>
<dbReference type="PANTHER" id="PTHR35866">
    <property type="entry name" value="PUTATIVE-RELATED"/>
    <property type="match status" value="1"/>
</dbReference>
<proteinExistence type="predicted"/>
<organism evidence="1">
    <name type="scientific">hydrothermal vent metagenome</name>
    <dbReference type="NCBI Taxonomy" id="652676"/>
    <lineage>
        <taxon>unclassified sequences</taxon>
        <taxon>metagenomes</taxon>
        <taxon>ecological metagenomes</taxon>
    </lineage>
</organism>
<evidence type="ECO:0000313" key="1">
    <source>
        <dbReference type="EMBL" id="SFV57152.1"/>
    </source>
</evidence>
<accession>A0A1W1BUM9</accession>
<sequence>MKSDFLTEIGYDYSFTPSACEACGGACCTGASGYIWAKYPEIKEMAEFLELTIEEFATMYLKKVKHRYSLIEKKLDDDNYACIFFDNNKKQCTIYSVRPRQCRTFPFWETFKNDKEEVKKECIGIID</sequence>